<name>A0ABU7DAU5_9TELE</name>
<gene>
    <name evidence="1" type="ORF">CHARACLAT_026787</name>
</gene>
<dbReference type="EMBL" id="JAHUTJ010019675">
    <property type="protein sequence ID" value="MED6272092.1"/>
    <property type="molecule type" value="Genomic_DNA"/>
</dbReference>
<sequence length="101" mass="11261">MFSQPADWLGKHGVDKGEVRLPTSLHRSNQRAVEVGPLIALLFLTGQHMRHSDNWRGEWWVGCGVGGVKRGGWRWTVNLCSLDKGKTTYSANENLASMLKA</sequence>
<reference evidence="1 2" key="1">
    <citation type="submission" date="2021-06" db="EMBL/GenBank/DDBJ databases">
        <authorList>
            <person name="Palmer J.M."/>
        </authorList>
    </citation>
    <scope>NUCLEOTIDE SEQUENCE [LARGE SCALE GENOMIC DNA]</scope>
    <source>
        <strain evidence="1 2">CL_MEX2019</strain>
        <tissue evidence="1">Muscle</tissue>
    </source>
</reference>
<comment type="caution">
    <text evidence="1">The sequence shown here is derived from an EMBL/GenBank/DDBJ whole genome shotgun (WGS) entry which is preliminary data.</text>
</comment>
<accession>A0ABU7DAU5</accession>
<protein>
    <submittedName>
        <fullName evidence="1">Uncharacterized protein</fullName>
    </submittedName>
</protein>
<evidence type="ECO:0000313" key="1">
    <source>
        <dbReference type="EMBL" id="MED6272092.1"/>
    </source>
</evidence>
<evidence type="ECO:0000313" key="2">
    <source>
        <dbReference type="Proteomes" id="UP001352852"/>
    </source>
</evidence>
<dbReference type="Proteomes" id="UP001352852">
    <property type="component" value="Unassembled WGS sequence"/>
</dbReference>
<proteinExistence type="predicted"/>
<organism evidence="1 2">
    <name type="scientific">Characodon lateralis</name>
    <dbReference type="NCBI Taxonomy" id="208331"/>
    <lineage>
        <taxon>Eukaryota</taxon>
        <taxon>Metazoa</taxon>
        <taxon>Chordata</taxon>
        <taxon>Craniata</taxon>
        <taxon>Vertebrata</taxon>
        <taxon>Euteleostomi</taxon>
        <taxon>Actinopterygii</taxon>
        <taxon>Neopterygii</taxon>
        <taxon>Teleostei</taxon>
        <taxon>Neoteleostei</taxon>
        <taxon>Acanthomorphata</taxon>
        <taxon>Ovalentaria</taxon>
        <taxon>Atherinomorphae</taxon>
        <taxon>Cyprinodontiformes</taxon>
        <taxon>Goodeidae</taxon>
        <taxon>Characodon</taxon>
    </lineage>
</organism>
<keyword evidence="2" id="KW-1185">Reference proteome</keyword>